<feature type="non-terminal residue" evidence="1">
    <location>
        <position position="29"/>
    </location>
</feature>
<dbReference type="AlphaFoldDB" id="A0A4R1QWQ0"/>
<dbReference type="EMBL" id="SLUM01000009">
    <property type="protein sequence ID" value="TCL57851.1"/>
    <property type="molecule type" value="Genomic_DNA"/>
</dbReference>
<dbReference type="Proteomes" id="UP000295184">
    <property type="component" value="Unassembled WGS sequence"/>
</dbReference>
<evidence type="ECO:0000313" key="1">
    <source>
        <dbReference type="EMBL" id="TCL57851.1"/>
    </source>
</evidence>
<proteinExistence type="predicted"/>
<organism evidence="1 2">
    <name type="scientific">Allofournierella massiliensis</name>
    <dbReference type="NCBI Taxonomy" id="1650663"/>
    <lineage>
        <taxon>Bacteria</taxon>
        <taxon>Bacillati</taxon>
        <taxon>Bacillota</taxon>
        <taxon>Clostridia</taxon>
        <taxon>Eubacteriales</taxon>
        <taxon>Oscillospiraceae</taxon>
        <taxon>Allofournierella</taxon>
    </lineage>
</organism>
<reference evidence="1 2" key="1">
    <citation type="submission" date="2019-03" db="EMBL/GenBank/DDBJ databases">
        <title>Genomic Encyclopedia of Type Strains, Phase IV (KMG-IV): sequencing the most valuable type-strain genomes for metagenomic binning, comparative biology and taxonomic classification.</title>
        <authorList>
            <person name="Goeker M."/>
        </authorList>
    </citation>
    <scope>NUCLEOTIDE SEQUENCE [LARGE SCALE GENOMIC DNA]</scope>
    <source>
        <strain evidence="1 2">DSM 100451</strain>
    </source>
</reference>
<comment type="caution">
    <text evidence="1">The sequence shown here is derived from an EMBL/GenBank/DDBJ whole genome shotgun (WGS) entry which is preliminary data.</text>
</comment>
<evidence type="ECO:0000313" key="2">
    <source>
        <dbReference type="Proteomes" id="UP000295184"/>
    </source>
</evidence>
<sequence>MKSKRTEKKEEDFLSILLVCGDPTLDGWR</sequence>
<protein>
    <submittedName>
        <fullName evidence="1">Uncharacterized protein</fullName>
    </submittedName>
</protein>
<name>A0A4R1QWQ0_9FIRM</name>
<gene>
    <name evidence="1" type="ORF">EDD77_109126</name>
</gene>
<accession>A0A4R1QWQ0</accession>